<proteinExistence type="predicted"/>
<dbReference type="Proteomes" id="UP000050511">
    <property type="component" value="Unassembled WGS sequence"/>
</dbReference>
<reference evidence="1 2" key="1">
    <citation type="submission" date="2015-10" db="EMBL/GenBank/DDBJ databases">
        <title>Resequencing of Lactobacillus plantarum WJL strain genome.</title>
        <authorList>
            <person name="Martino M.E."/>
        </authorList>
    </citation>
    <scope>NUCLEOTIDE SEQUENCE [LARGE SCALE GENOMIC DNA]</scope>
    <source>
        <strain evidence="1 2">WJL</strain>
    </source>
</reference>
<name>A0A837P6E5_LACPN</name>
<comment type="caution">
    <text evidence="1">The sequence shown here is derived from an EMBL/GenBank/DDBJ whole genome shotgun (WGS) entry which is preliminary data.</text>
</comment>
<gene>
    <name evidence="1" type="ORF">WJL_1755</name>
</gene>
<sequence>MATMVVRRAHWLTHGNISLRRVHKRLLTTLIVISRNWHNWLRNSI</sequence>
<protein>
    <submittedName>
        <fullName evidence="1">Uncharacterized protein</fullName>
    </submittedName>
</protein>
<evidence type="ECO:0000313" key="2">
    <source>
        <dbReference type="Proteomes" id="UP000050511"/>
    </source>
</evidence>
<organism evidence="1 2">
    <name type="scientific">Lactiplantibacillus plantarum WJL</name>
    <dbReference type="NCBI Taxonomy" id="1350466"/>
    <lineage>
        <taxon>Bacteria</taxon>
        <taxon>Bacillati</taxon>
        <taxon>Bacillota</taxon>
        <taxon>Bacilli</taxon>
        <taxon>Lactobacillales</taxon>
        <taxon>Lactobacillaceae</taxon>
        <taxon>Lactiplantibacillus</taxon>
    </lineage>
</organism>
<dbReference type="AlphaFoldDB" id="A0A837P6E5"/>
<accession>A0A837P6E5</accession>
<evidence type="ECO:0000313" key="1">
    <source>
        <dbReference type="EMBL" id="KPN42720.1"/>
    </source>
</evidence>
<dbReference type="EMBL" id="LKLZ01000006">
    <property type="protein sequence ID" value="KPN42720.1"/>
    <property type="molecule type" value="Genomic_DNA"/>
</dbReference>